<protein>
    <submittedName>
        <fullName evidence="2">Uncharacterized protein</fullName>
    </submittedName>
</protein>
<feature type="region of interest" description="Disordered" evidence="1">
    <location>
        <begin position="40"/>
        <end position="63"/>
    </location>
</feature>
<comment type="caution">
    <text evidence="2">The sequence shown here is derived from an EMBL/GenBank/DDBJ whole genome shotgun (WGS) entry which is preliminary data.</text>
</comment>
<name>A0A4Y2LLJ6_ARAVE</name>
<accession>A0A4Y2LLJ6</accession>
<sequence length="210" mass="23695">MAKGHRSRPLSGMWIGKCSDSKYTSFCSLEAHIHGGSSVESDFEPGTLRPQSRDLVTKPPQPPAVVNRCTKKTNSRYIYKSSWHASTCQLLLNYATAAPAWRVEDRIFSPSKFPSLHSIWKGRSGLVVKSRLWGRRVPGSKLDSTEDPPCIWACCTLNLTLWPNVLPLVWCGSLERGCKVRCRPRHLTWVQNDEVLPKIVLLLLQNETLI</sequence>
<gene>
    <name evidence="2" type="ORF">AVEN_51242_1</name>
</gene>
<dbReference type="EMBL" id="BGPR01006045">
    <property type="protein sequence ID" value="GBN15628.1"/>
    <property type="molecule type" value="Genomic_DNA"/>
</dbReference>
<dbReference type="AlphaFoldDB" id="A0A4Y2LLJ6"/>
<reference evidence="2 3" key="1">
    <citation type="journal article" date="2019" name="Sci. Rep.">
        <title>Orb-weaving spider Araneus ventricosus genome elucidates the spidroin gene catalogue.</title>
        <authorList>
            <person name="Kono N."/>
            <person name="Nakamura H."/>
            <person name="Ohtoshi R."/>
            <person name="Moran D.A.P."/>
            <person name="Shinohara A."/>
            <person name="Yoshida Y."/>
            <person name="Fujiwara M."/>
            <person name="Mori M."/>
            <person name="Tomita M."/>
            <person name="Arakawa K."/>
        </authorList>
    </citation>
    <scope>NUCLEOTIDE SEQUENCE [LARGE SCALE GENOMIC DNA]</scope>
</reference>
<keyword evidence="3" id="KW-1185">Reference proteome</keyword>
<organism evidence="2 3">
    <name type="scientific">Araneus ventricosus</name>
    <name type="common">Orbweaver spider</name>
    <name type="synonym">Epeira ventricosa</name>
    <dbReference type="NCBI Taxonomy" id="182803"/>
    <lineage>
        <taxon>Eukaryota</taxon>
        <taxon>Metazoa</taxon>
        <taxon>Ecdysozoa</taxon>
        <taxon>Arthropoda</taxon>
        <taxon>Chelicerata</taxon>
        <taxon>Arachnida</taxon>
        <taxon>Araneae</taxon>
        <taxon>Araneomorphae</taxon>
        <taxon>Entelegynae</taxon>
        <taxon>Araneoidea</taxon>
        <taxon>Araneidae</taxon>
        <taxon>Araneus</taxon>
    </lineage>
</organism>
<evidence type="ECO:0000313" key="3">
    <source>
        <dbReference type="Proteomes" id="UP000499080"/>
    </source>
</evidence>
<proteinExistence type="predicted"/>
<dbReference type="Proteomes" id="UP000499080">
    <property type="component" value="Unassembled WGS sequence"/>
</dbReference>
<evidence type="ECO:0000256" key="1">
    <source>
        <dbReference type="SAM" id="MobiDB-lite"/>
    </source>
</evidence>
<evidence type="ECO:0000313" key="2">
    <source>
        <dbReference type="EMBL" id="GBN15628.1"/>
    </source>
</evidence>